<keyword evidence="1" id="KW-0472">Membrane</keyword>
<feature type="transmembrane region" description="Helical" evidence="1">
    <location>
        <begin position="12"/>
        <end position="36"/>
    </location>
</feature>
<dbReference type="Proteomes" id="UP001627284">
    <property type="component" value="Unassembled WGS sequence"/>
</dbReference>
<dbReference type="Gene3D" id="3.60.40.10">
    <property type="entry name" value="PPM-type phosphatase domain"/>
    <property type="match status" value="1"/>
</dbReference>
<protein>
    <recommendedName>
        <fullName evidence="2">PPM-type phosphatase domain-containing protein</fullName>
    </recommendedName>
</protein>
<dbReference type="PROSITE" id="PS51746">
    <property type="entry name" value="PPM_2"/>
    <property type="match status" value="1"/>
</dbReference>
<comment type="caution">
    <text evidence="3">The sequence shown here is derived from an EMBL/GenBank/DDBJ whole genome shotgun (WGS) entry which is preliminary data.</text>
</comment>
<dbReference type="AlphaFoldDB" id="A0ABD2TXY3"/>
<keyword evidence="1" id="KW-0812">Transmembrane</keyword>
<dbReference type="SUPFAM" id="SSF81606">
    <property type="entry name" value="PP2C-like"/>
    <property type="match status" value="1"/>
</dbReference>
<reference evidence="3 4" key="1">
    <citation type="submission" date="2024-05" db="EMBL/GenBank/DDBJ databases">
        <title>De novo assembly of an allotetraploid wild potato.</title>
        <authorList>
            <person name="Hosaka A.J."/>
        </authorList>
    </citation>
    <scope>NUCLEOTIDE SEQUENCE [LARGE SCALE GENOMIC DNA]</scope>
    <source>
        <tissue evidence="3">Young leaves</tissue>
    </source>
</reference>
<dbReference type="PANTHER" id="PTHR47992">
    <property type="entry name" value="PROTEIN PHOSPHATASE"/>
    <property type="match status" value="1"/>
</dbReference>
<evidence type="ECO:0000313" key="3">
    <source>
        <dbReference type="EMBL" id="KAL3361149.1"/>
    </source>
</evidence>
<dbReference type="CDD" id="cd00143">
    <property type="entry name" value="PP2Cc"/>
    <property type="match status" value="1"/>
</dbReference>
<dbReference type="InterPro" id="IPR036457">
    <property type="entry name" value="PPM-type-like_dom_sf"/>
</dbReference>
<name>A0ABD2TXY3_9SOLN</name>
<gene>
    <name evidence="3" type="ORF">AABB24_014181</name>
</gene>
<evidence type="ECO:0000313" key="4">
    <source>
        <dbReference type="Proteomes" id="UP001627284"/>
    </source>
</evidence>
<sequence>MTFWNPLGAITTLCYYLFNLLIPFSTLLKALIFLYIHDSLSIVNVGTTNKEKIKERAVDNMGICGLVSCISSTSFEIQPVDFGNENVVNYDDNNINGNQQVIGSVFSQQGNKGINQDSAILYQGYGVENGVFGGVFDGHGKNGQVVSKFVMNKLPSLLLKYILSLPKITSTKQNVKLVDEESVKNKNFNKWKEACLSSFKVMDKDIKSLEKLDCSCSGTTAVVAIRQDDDLIIANLGDSRAILGRKTEEGVIEAVQLTTDLKPSLPSEAERIKNCDGRVLALKEEPHIQRVWLPHEDVPGLAMSRAFGDFMLKNYGIISKPDVSYHHISPNDQFLVLATDGVWDVLSNDQVVSIVCATNNAAAAAEAVVQASLDAWKQKFPNSKRDDSTVICLFLQ</sequence>
<keyword evidence="4" id="KW-1185">Reference proteome</keyword>
<dbReference type="InterPro" id="IPR015655">
    <property type="entry name" value="PP2C"/>
</dbReference>
<dbReference type="EMBL" id="JBJKTR010000008">
    <property type="protein sequence ID" value="KAL3361149.1"/>
    <property type="molecule type" value="Genomic_DNA"/>
</dbReference>
<dbReference type="InterPro" id="IPR001932">
    <property type="entry name" value="PPM-type_phosphatase-like_dom"/>
</dbReference>
<dbReference type="SMART" id="SM00332">
    <property type="entry name" value="PP2Cc"/>
    <property type="match status" value="1"/>
</dbReference>
<evidence type="ECO:0000256" key="1">
    <source>
        <dbReference type="SAM" id="Phobius"/>
    </source>
</evidence>
<dbReference type="Pfam" id="PF00481">
    <property type="entry name" value="PP2C"/>
    <property type="match status" value="1"/>
</dbReference>
<keyword evidence="1" id="KW-1133">Transmembrane helix</keyword>
<organism evidence="3 4">
    <name type="scientific">Solanum stoloniferum</name>
    <dbReference type="NCBI Taxonomy" id="62892"/>
    <lineage>
        <taxon>Eukaryota</taxon>
        <taxon>Viridiplantae</taxon>
        <taxon>Streptophyta</taxon>
        <taxon>Embryophyta</taxon>
        <taxon>Tracheophyta</taxon>
        <taxon>Spermatophyta</taxon>
        <taxon>Magnoliopsida</taxon>
        <taxon>eudicotyledons</taxon>
        <taxon>Gunneridae</taxon>
        <taxon>Pentapetalae</taxon>
        <taxon>asterids</taxon>
        <taxon>lamiids</taxon>
        <taxon>Solanales</taxon>
        <taxon>Solanaceae</taxon>
        <taxon>Solanoideae</taxon>
        <taxon>Solaneae</taxon>
        <taxon>Solanum</taxon>
    </lineage>
</organism>
<proteinExistence type="predicted"/>
<evidence type="ECO:0000259" key="2">
    <source>
        <dbReference type="PROSITE" id="PS51746"/>
    </source>
</evidence>
<accession>A0ABD2TXY3</accession>
<feature type="domain" description="PPM-type phosphatase" evidence="2">
    <location>
        <begin position="102"/>
        <end position="395"/>
    </location>
</feature>